<sequence length="179" mass="20270">MKIIIKPLAIILTSTLLLGQIKTGQSTTKIAYAGIQIDNVEPWVKEELIKKMGSIFEGINPDQFISTQTVQNLAQSELNQLFMEISDSSFQKIADKTGAKYVFAGKFKNVSPDDRRIMIQGEFYRYNAELKSKFRYEILKYYERMNDEATVIKKQLVDSIPATASPATFKQVGILFGLI</sequence>
<protein>
    <submittedName>
        <fullName evidence="1">Uncharacterized protein</fullName>
    </submittedName>
</protein>
<proteinExistence type="predicted"/>
<dbReference type="EMBL" id="UINC01019704">
    <property type="protein sequence ID" value="SVA83450.1"/>
    <property type="molecule type" value="Genomic_DNA"/>
</dbReference>
<reference evidence="1" key="1">
    <citation type="submission" date="2018-05" db="EMBL/GenBank/DDBJ databases">
        <authorList>
            <person name="Lanie J.A."/>
            <person name="Ng W.-L."/>
            <person name="Kazmierczak K.M."/>
            <person name="Andrzejewski T.M."/>
            <person name="Davidsen T.M."/>
            <person name="Wayne K.J."/>
            <person name="Tettelin H."/>
            <person name="Glass J.I."/>
            <person name="Rusch D."/>
            <person name="Podicherti R."/>
            <person name="Tsui H.-C.T."/>
            <person name="Winkler M.E."/>
        </authorList>
    </citation>
    <scope>NUCLEOTIDE SEQUENCE</scope>
</reference>
<gene>
    <name evidence="1" type="ORF">METZ01_LOCUS136304</name>
</gene>
<accession>A0A381Z2N0</accession>
<dbReference type="AlphaFoldDB" id="A0A381Z2N0"/>
<evidence type="ECO:0000313" key="1">
    <source>
        <dbReference type="EMBL" id="SVA83450.1"/>
    </source>
</evidence>
<organism evidence="1">
    <name type="scientific">marine metagenome</name>
    <dbReference type="NCBI Taxonomy" id="408172"/>
    <lineage>
        <taxon>unclassified sequences</taxon>
        <taxon>metagenomes</taxon>
        <taxon>ecological metagenomes</taxon>
    </lineage>
</organism>
<feature type="non-terminal residue" evidence="1">
    <location>
        <position position="179"/>
    </location>
</feature>
<name>A0A381Z2N0_9ZZZZ</name>